<dbReference type="Proteomes" id="UP000274515">
    <property type="component" value="Unassembled WGS sequence"/>
</dbReference>
<comment type="similarity">
    <text evidence="1">Belongs to the universal stress protein A family.</text>
</comment>
<accession>A0A426JLR0</accession>
<dbReference type="InterPro" id="IPR014729">
    <property type="entry name" value="Rossmann-like_a/b/a_fold"/>
</dbReference>
<dbReference type="PRINTS" id="PR01438">
    <property type="entry name" value="UNVRSLSTRESS"/>
</dbReference>
<dbReference type="PANTHER" id="PTHR46553:SF3">
    <property type="entry name" value="ADENINE NUCLEOTIDE ALPHA HYDROLASES-LIKE SUPERFAMILY PROTEIN"/>
    <property type="match status" value="1"/>
</dbReference>
<dbReference type="EMBL" id="RSAA01000020">
    <property type="protein sequence ID" value="RRO14104.1"/>
    <property type="molecule type" value="Genomic_DNA"/>
</dbReference>
<evidence type="ECO:0000313" key="3">
    <source>
        <dbReference type="EMBL" id="RRO14104.1"/>
    </source>
</evidence>
<evidence type="ECO:0000256" key="1">
    <source>
        <dbReference type="ARBA" id="ARBA00008791"/>
    </source>
</evidence>
<protein>
    <submittedName>
        <fullName evidence="3">Universal stress protein</fullName>
    </submittedName>
</protein>
<dbReference type="Pfam" id="PF00582">
    <property type="entry name" value="Usp"/>
    <property type="match status" value="1"/>
</dbReference>
<dbReference type="PANTHER" id="PTHR46553">
    <property type="entry name" value="ADENINE NUCLEOTIDE ALPHA HYDROLASES-LIKE SUPERFAMILY PROTEIN"/>
    <property type="match status" value="1"/>
</dbReference>
<dbReference type="InterPro" id="IPR006015">
    <property type="entry name" value="Universal_stress_UspA"/>
</dbReference>
<dbReference type="InterPro" id="IPR006016">
    <property type="entry name" value="UspA"/>
</dbReference>
<organism evidence="3 4">
    <name type="scientific">Saccharopolyspora rhizosphaerae</name>
    <dbReference type="NCBI Taxonomy" id="2492662"/>
    <lineage>
        <taxon>Bacteria</taxon>
        <taxon>Bacillati</taxon>
        <taxon>Actinomycetota</taxon>
        <taxon>Actinomycetes</taxon>
        <taxon>Pseudonocardiales</taxon>
        <taxon>Pseudonocardiaceae</taxon>
        <taxon>Saccharopolyspora</taxon>
    </lineage>
</organism>
<feature type="domain" description="UspA" evidence="2">
    <location>
        <begin position="7"/>
        <end position="140"/>
    </location>
</feature>
<comment type="caution">
    <text evidence="3">The sequence shown here is derived from an EMBL/GenBank/DDBJ whole genome shotgun (WGS) entry which is preliminary data.</text>
</comment>
<evidence type="ECO:0000313" key="4">
    <source>
        <dbReference type="Proteomes" id="UP000274515"/>
    </source>
</evidence>
<reference evidence="3 4" key="1">
    <citation type="submission" date="2018-11" db="EMBL/GenBank/DDBJ databases">
        <title>Saccharopolyspora rhizosphaerae sp. nov., an actinomycete isolated from rhizosphere soil in Thailand.</title>
        <authorList>
            <person name="Intra B."/>
            <person name="Euanorasetr J."/>
            <person name="Take A."/>
            <person name="Inahashi Y."/>
            <person name="Mori M."/>
            <person name="Panbangred W."/>
            <person name="Matsumoto A."/>
        </authorList>
    </citation>
    <scope>NUCLEOTIDE SEQUENCE [LARGE SCALE GENOMIC DNA]</scope>
    <source>
        <strain evidence="3 4">H219</strain>
    </source>
</reference>
<name>A0A426JLR0_9PSEU</name>
<dbReference type="Gene3D" id="3.40.50.620">
    <property type="entry name" value="HUPs"/>
    <property type="match status" value="1"/>
</dbReference>
<dbReference type="CDD" id="cd00293">
    <property type="entry name" value="USP-like"/>
    <property type="match status" value="1"/>
</dbReference>
<dbReference type="OrthoDB" id="5244367at2"/>
<evidence type="ECO:0000259" key="2">
    <source>
        <dbReference type="Pfam" id="PF00582"/>
    </source>
</evidence>
<gene>
    <name evidence="3" type="ORF">EIL87_20300</name>
</gene>
<keyword evidence="4" id="KW-1185">Reference proteome</keyword>
<dbReference type="SUPFAM" id="SSF52402">
    <property type="entry name" value="Adenine nucleotide alpha hydrolases-like"/>
    <property type="match status" value="1"/>
</dbReference>
<dbReference type="RefSeq" id="WP_125092172.1">
    <property type="nucleotide sequence ID" value="NZ_RSAA01000020.1"/>
</dbReference>
<dbReference type="AlphaFoldDB" id="A0A426JLR0"/>
<sequence>MNTPSQRPIVVGVDGSPASLQALRWALDQARRTESPVTAVMAWTVPELYDWPMPTAAQLDLATKNWLHDIVRAAVPEDELPRIHLRTAGGHPAEVLLDHARTAELLVVGHRGTGTFAQALLGSTARYCVDHATCPVVVVRDPQTGSTHSTLPG</sequence>
<proteinExistence type="inferred from homology"/>